<reference evidence="2" key="1">
    <citation type="submission" date="2016-03" db="EMBL/GenBank/DDBJ databases">
        <authorList>
            <person name="Devillers Hugo."/>
        </authorList>
    </citation>
    <scope>NUCLEOTIDE SEQUENCE [LARGE SCALE GENOMIC DNA]</scope>
</reference>
<dbReference type="Proteomes" id="UP000189911">
    <property type="component" value="Chromosome G"/>
</dbReference>
<keyword evidence="2" id="KW-1185">Reference proteome</keyword>
<sequence>MYGTHNWQCWAVTGRISDHLIEDYIAELERKNLGPSLQKYKKAQFKIWQIDFNLEKNGNIVIYTGCVVSERQFGGCVLSENEEDGRSCRNWIAEHSELFVEKVTFRNPLMLVIADCMLSKGPKGVHLSYAPETDQGRLKKLEFDFSDNDVQELSRAGAAENVFSGSILPYLYEHTGVRGEKLPISELKIHDRVLVTRSQLRTFQGSSDTTCAIISGLLEFLNAQYSSA</sequence>
<proteinExistence type="predicted"/>
<organism evidence="1 2">
    <name type="scientific">Lachancea nothofagi CBS 11611</name>
    <dbReference type="NCBI Taxonomy" id="1266666"/>
    <lineage>
        <taxon>Eukaryota</taxon>
        <taxon>Fungi</taxon>
        <taxon>Dikarya</taxon>
        <taxon>Ascomycota</taxon>
        <taxon>Saccharomycotina</taxon>
        <taxon>Saccharomycetes</taxon>
        <taxon>Saccharomycetales</taxon>
        <taxon>Saccharomycetaceae</taxon>
        <taxon>Lachancea</taxon>
    </lineage>
</organism>
<name>A0A1G4KIU8_9SACH</name>
<dbReference type="OrthoDB" id="4035536at2759"/>
<evidence type="ECO:0000313" key="1">
    <source>
        <dbReference type="EMBL" id="SCV04408.1"/>
    </source>
</evidence>
<dbReference type="EMBL" id="LT598453">
    <property type="protein sequence ID" value="SCV04408.1"/>
    <property type="molecule type" value="Genomic_DNA"/>
</dbReference>
<accession>A0A1G4KIU8</accession>
<evidence type="ECO:0000313" key="2">
    <source>
        <dbReference type="Proteomes" id="UP000189911"/>
    </source>
</evidence>
<gene>
    <name evidence="1" type="ORF">LANO_0G10022G</name>
</gene>
<dbReference type="AlphaFoldDB" id="A0A1G4KIU8"/>
<protein>
    <submittedName>
        <fullName evidence="1">LANO_0G10022g1_1</fullName>
    </submittedName>
</protein>